<comment type="catalytic activity">
    <reaction evidence="8">
        <text>L-seryl-[protein] + ATP = O-phospho-L-seryl-[protein] + ADP + H(+)</text>
        <dbReference type="Rhea" id="RHEA:17989"/>
        <dbReference type="Rhea" id="RHEA-COMP:9863"/>
        <dbReference type="Rhea" id="RHEA-COMP:11604"/>
        <dbReference type="ChEBI" id="CHEBI:15378"/>
        <dbReference type="ChEBI" id="CHEBI:29999"/>
        <dbReference type="ChEBI" id="CHEBI:30616"/>
        <dbReference type="ChEBI" id="CHEBI:83421"/>
        <dbReference type="ChEBI" id="CHEBI:456216"/>
        <dbReference type="EC" id="2.7.11.1"/>
    </reaction>
</comment>
<dbReference type="PANTHER" id="PTHR43289:SF6">
    <property type="entry name" value="SERINE_THREONINE-PROTEIN KINASE NEKL-3"/>
    <property type="match status" value="1"/>
</dbReference>
<dbReference type="Gene3D" id="1.10.510.10">
    <property type="entry name" value="Transferase(Phosphotransferase) domain 1"/>
    <property type="match status" value="1"/>
</dbReference>
<keyword evidence="12" id="KW-1185">Reference proteome</keyword>
<comment type="catalytic activity">
    <reaction evidence="7">
        <text>L-threonyl-[protein] + ATP = O-phospho-L-threonyl-[protein] + ADP + H(+)</text>
        <dbReference type="Rhea" id="RHEA:46608"/>
        <dbReference type="Rhea" id="RHEA-COMP:11060"/>
        <dbReference type="Rhea" id="RHEA-COMP:11605"/>
        <dbReference type="ChEBI" id="CHEBI:15378"/>
        <dbReference type="ChEBI" id="CHEBI:30013"/>
        <dbReference type="ChEBI" id="CHEBI:30616"/>
        <dbReference type="ChEBI" id="CHEBI:61977"/>
        <dbReference type="ChEBI" id="CHEBI:456216"/>
        <dbReference type="EC" id="2.7.11.1"/>
    </reaction>
</comment>
<keyword evidence="4" id="KW-0547">Nucleotide-binding</keyword>
<dbReference type="SUPFAM" id="SSF56112">
    <property type="entry name" value="Protein kinase-like (PK-like)"/>
    <property type="match status" value="1"/>
</dbReference>
<dbReference type="PANTHER" id="PTHR43289">
    <property type="entry name" value="MITOGEN-ACTIVATED PROTEIN KINASE KINASE KINASE 20-RELATED"/>
    <property type="match status" value="1"/>
</dbReference>
<keyword evidence="2" id="KW-0723">Serine/threonine-protein kinase</keyword>
<evidence type="ECO:0000256" key="3">
    <source>
        <dbReference type="ARBA" id="ARBA00022679"/>
    </source>
</evidence>
<feature type="compositionally biased region" description="Pro residues" evidence="9">
    <location>
        <begin position="426"/>
        <end position="442"/>
    </location>
</feature>
<dbReference type="Gene3D" id="3.30.200.20">
    <property type="entry name" value="Phosphorylase Kinase, domain 1"/>
    <property type="match status" value="1"/>
</dbReference>
<evidence type="ECO:0000313" key="12">
    <source>
        <dbReference type="Proteomes" id="UP000642070"/>
    </source>
</evidence>
<evidence type="ECO:0000256" key="9">
    <source>
        <dbReference type="SAM" id="MobiDB-lite"/>
    </source>
</evidence>
<name>A0A917UDI8_9ACTN</name>
<evidence type="ECO:0000259" key="10">
    <source>
        <dbReference type="PROSITE" id="PS50011"/>
    </source>
</evidence>
<reference evidence="11" key="2">
    <citation type="submission" date="2020-09" db="EMBL/GenBank/DDBJ databases">
        <authorList>
            <person name="Sun Q."/>
            <person name="Ohkuma M."/>
        </authorList>
    </citation>
    <scope>NUCLEOTIDE SEQUENCE</scope>
    <source>
        <strain evidence="11">JCM 19831</strain>
    </source>
</reference>
<dbReference type="InterPro" id="IPR000719">
    <property type="entry name" value="Prot_kinase_dom"/>
</dbReference>
<feature type="domain" description="Protein kinase" evidence="10">
    <location>
        <begin position="26"/>
        <end position="289"/>
    </location>
</feature>
<dbReference type="AlphaFoldDB" id="A0A917UDI8"/>
<dbReference type="FunFam" id="3.30.200.20:FF:000035">
    <property type="entry name" value="Serine/threonine protein kinase Stk1"/>
    <property type="match status" value="1"/>
</dbReference>
<accession>A0A917UDI8</accession>
<evidence type="ECO:0000313" key="11">
    <source>
        <dbReference type="EMBL" id="GGM85260.1"/>
    </source>
</evidence>
<dbReference type="Pfam" id="PF00069">
    <property type="entry name" value="Pkinase"/>
    <property type="match status" value="1"/>
</dbReference>
<keyword evidence="6" id="KW-0067">ATP-binding</keyword>
<organism evidence="11 12">
    <name type="scientific">Dactylosporangium sucinum</name>
    <dbReference type="NCBI Taxonomy" id="1424081"/>
    <lineage>
        <taxon>Bacteria</taxon>
        <taxon>Bacillati</taxon>
        <taxon>Actinomycetota</taxon>
        <taxon>Actinomycetes</taxon>
        <taxon>Micromonosporales</taxon>
        <taxon>Micromonosporaceae</taxon>
        <taxon>Dactylosporangium</taxon>
    </lineage>
</organism>
<proteinExistence type="predicted"/>
<dbReference type="GO" id="GO:0004674">
    <property type="term" value="F:protein serine/threonine kinase activity"/>
    <property type="evidence" value="ECO:0007669"/>
    <property type="project" value="UniProtKB-KW"/>
</dbReference>
<keyword evidence="3" id="KW-0808">Transferase</keyword>
<dbReference type="Proteomes" id="UP000642070">
    <property type="component" value="Unassembled WGS sequence"/>
</dbReference>
<reference evidence="11" key="1">
    <citation type="journal article" date="2014" name="Int. J. Syst. Evol. Microbiol.">
        <title>Complete genome sequence of Corynebacterium casei LMG S-19264T (=DSM 44701T), isolated from a smear-ripened cheese.</title>
        <authorList>
            <consortium name="US DOE Joint Genome Institute (JGI-PGF)"/>
            <person name="Walter F."/>
            <person name="Albersmeier A."/>
            <person name="Kalinowski J."/>
            <person name="Ruckert C."/>
        </authorList>
    </citation>
    <scope>NUCLEOTIDE SEQUENCE</scope>
    <source>
        <strain evidence="11">JCM 19831</strain>
    </source>
</reference>
<feature type="region of interest" description="Disordered" evidence="9">
    <location>
        <begin position="359"/>
        <end position="456"/>
    </location>
</feature>
<dbReference type="InterPro" id="IPR008271">
    <property type="entry name" value="Ser/Thr_kinase_AS"/>
</dbReference>
<evidence type="ECO:0000256" key="2">
    <source>
        <dbReference type="ARBA" id="ARBA00022527"/>
    </source>
</evidence>
<sequence length="533" mass="54480">MPKMSADVDWGRLIGVDDGQLLNGRYRLLTRLAEGGSAEVWRALDEILGRPVAVKVLAARYADDHDRRRRILREARAAARLSHPNVTNVHDYGETPDREPFVVMELLDGPTLAERLAGGPLPAGPALRIGAEIAAGLAAAHAAGLVHRDVKPANIVITPEAVKLVDFGIAGFTGEHGDPDPGTPILGTPAYLAPERLLSDDVTTASDVYSFGVVLHRTLTGRLPWAAATTEELVEAHVERAPEPLPELPGVPAEVGDLVAACLAKSPAERPLAVDAAALLAGLATEPAVGRAAVAALGDPDWNGPTRAVGIWVDPGPDGVAEEFHDRRRMRLALALSVAAAVLVASFALGRDAGPPFVEAGPTADLPTALVPAEPATPPSEDPGDEPGPSAEAGGGQPVSRAGAEGDNRPGNAIVGDDPAAGNPGDPGPNPTTNPPANPPTTAPGAAPTTQAPIVQPSEAPEVTARLGTLGGVVVASCVGSTVRILDVLPVLGADLLSVDRGPRQQARVELNLAGVRLGVTVACRSGAPAVVG</sequence>
<dbReference type="GO" id="GO:0005524">
    <property type="term" value="F:ATP binding"/>
    <property type="evidence" value="ECO:0007669"/>
    <property type="project" value="UniProtKB-KW"/>
</dbReference>
<evidence type="ECO:0000256" key="8">
    <source>
        <dbReference type="ARBA" id="ARBA00048679"/>
    </source>
</evidence>
<evidence type="ECO:0000256" key="1">
    <source>
        <dbReference type="ARBA" id="ARBA00012513"/>
    </source>
</evidence>
<dbReference type="EMBL" id="BMPI01000100">
    <property type="protein sequence ID" value="GGM85260.1"/>
    <property type="molecule type" value="Genomic_DNA"/>
</dbReference>
<evidence type="ECO:0000256" key="6">
    <source>
        <dbReference type="ARBA" id="ARBA00022840"/>
    </source>
</evidence>
<evidence type="ECO:0000256" key="5">
    <source>
        <dbReference type="ARBA" id="ARBA00022777"/>
    </source>
</evidence>
<comment type="caution">
    <text evidence="11">The sequence shown here is derived from an EMBL/GenBank/DDBJ whole genome shotgun (WGS) entry which is preliminary data.</text>
</comment>
<dbReference type="PROSITE" id="PS00108">
    <property type="entry name" value="PROTEIN_KINASE_ST"/>
    <property type="match status" value="1"/>
</dbReference>
<dbReference type="PROSITE" id="PS50011">
    <property type="entry name" value="PROTEIN_KINASE_DOM"/>
    <property type="match status" value="1"/>
</dbReference>
<evidence type="ECO:0000256" key="7">
    <source>
        <dbReference type="ARBA" id="ARBA00047899"/>
    </source>
</evidence>
<dbReference type="SMART" id="SM00220">
    <property type="entry name" value="S_TKc"/>
    <property type="match status" value="1"/>
</dbReference>
<dbReference type="InterPro" id="IPR011009">
    <property type="entry name" value="Kinase-like_dom_sf"/>
</dbReference>
<protein>
    <recommendedName>
        <fullName evidence="1">non-specific serine/threonine protein kinase</fullName>
        <ecNumber evidence="1">2.7.11.1</ecNumber>
    </recommendedName>
</protein>
<gene>
    <name evidence="11" type="ORF">GCM10007977_103720</name>
</gene>
<dbReference type="EC" id="2.7.11.1" evidence="1"/>
<dbReference type="CDD" id="cd14014">
    <property type="entry name" value="STKc_PknB_like"/>
    <property type="match status" value="1"/>
</dbReference>
<keyword evidence="5" id="KW-0418">Kinase</keyword>
<evidence type="ECO:0000256" key="4">
    <source>
        <dbReference type="ARBA" id="ARBA00022741"/>
    </source>
</evidence>